<organism evidence="2 3">
    <name type="scientific">Cherax quadricarinatus</name>
    <name type="common">Australian red claw crayfish</name>
    <dbReference type="NCBI Taxonomy" id="27406"/>
    <lineage>
        <taxon>Eukaryota</taxon>
        <taxon>Metazoa</taxon>
        <taxon>Ecdysozoa</taxon>
        <taxon>Arthropoda</taxon>
        <taxon>Crustacea</taxon>
        <taxon>Multicrustacea</taxon>
        <taxon>Malacostraca</taxon>
        <taxon>Eumalacostraca</taxon>
        <taxon>Eucarida</taxon>
        <taxon>Decapoda</taxon>
        <taxon>Pleocyemata</taxon>
        <taxon>Astacidea</taxon>
        <taxon>Parastacoidea</taxon>
        <taxon>Parastacidae</taxon>
        <taxon>Cherax</taxon>
    </lineage>
</organism>
<evidence type="ECO:0000313" key="3">
    <source>
        <dbReference type="Proteomes" id="UP001445076"/>
    </source>
</evidence>
<accession>A0AAW0WEI0</accession>
<gene>
    <name evidence="2" type="ORF">OTU49_008005</name>
</gene>
<protein>
    <submittedName>
        <fullName evidence="2">Uncharacterized protein</fullName>
    </submittedName>
</protein>
<dbReference type="Proteomes" id="UP001445076">
    <property type="component" value="Unassembled WGS sequence"/>
</dbReference>
<dbReference type="EMBL" id="JARKIK010000064">
    <property type="protein sequence ID" value="KAK8730436.1"/>
    <property type="molecule type" value="Genomic_DNA"/>
</dbReference>
<feature type="region of interest" description="Disordered" evidence="1">
    <location>
        <begin position="57"/>
        <end position="91"/>
    </location>
</feature>
<dbReference type="EMBL" id="JARKIK010000064">
    <property type="protein sequence ID" value="KAK8730432.1"/>
    <property type="molecule type" value="Genomic_DNA"/>
</dbReference>
<evidence type="ECO:0000256" key="1">
    <source>
        <dbReference type="SAM" id="MobiDB-lite"/>
    </source>
</evidence>
<evidence type="ECO:0000313" key="2">
    <source>
        <dbReference type="EMBL" id="KAK8730436.1"/>
    </source>
</evidence>
<name>A0AAW0WEI0_CHEQU</name>
<proteinExistence type="predicted"/>
<keyword evidence="3" id="KW-1185">Reference proteome</keyword>
<dbReference type="AlphaFoldDB" id="A0AAW0WEI0"/>
<reference evidence="2" key="2">
    <citation type="submission" date="2024-01" db="EMBL/GenBank/DDBJ databases">
        <authorList>
            <person name="He J."/>
            <person name="Wang M."/>
            <person name="Zheng J."/>
            <person name="Liu Z."/>
        </authorList>
    </citation>
    <scope>NUCLEOTIDE SEQUENCE</scope>
    <source>
        <strain evidence="2">ZL_2023a</strain>
        <tissue evidence="2">Muscle</tissue>
    </source>
</reference>
<comment type="caution">
    <text evidence="2">The sequence shown here is derived from an EMBL/GenBank/DDBJ whole genome shotgun (WGS) entry which is preliminary data.</text>
</comment>
<reference evidence="2 3" key="1">
    <citation type="journal article" date="2024" name="BMC Genomics">
        <title>Genome assembly of redclaw crayfish (Cherax quadricarinatus) provides insights into its immune adaptation and hypoxia tolerance.</title>
        <authorList>
            <person name="Liu Z."/>
            <person name="Zheng J."/>
            <person name="Li H."/>
            <person name="Fang K."/>
            <person name="Wang S."/>
            <person name="He J."/>
            <person name="Zhou D."/>
            <person name="Weng S."/>
            <person name="Chi M."/>
            <person name="Gu Z."/>
            <person name="He J."/>
            <person name="Li F."/>
            <person name="Wang M."/>
        </authorList>
    </citation>
    <scope>NUCLEOTIDE SEQUENCE [LARGE SCALE GENOMIC DNA]</scope>
    <source>
        <strain evidence="2">ZL_2023a</strain>
    </source>
</reference>
<sequence length="127" mass="13417">MATQAMDSAQTHIRTDSIIIVTHPYMGTAPPIPTATVRGCKCGWLLPGLCEVLHPSDLGHGSAQGSAQPPASPGCLGLKNRTQGKAPRDSHETIALPRWGPLPTIHLMHHSSRAWDGGPCRSTGVTE</sequence>
<dbReference type="EMBL" id="JARKIK010000064">
    <property type="protein sequence ID" value="KAK8730435.1"/>
    <property type="molecule type" value="Genomic_DNA"/>
</dbReference>